<dbReference type="Proteomes" id="UP000176581">
    <property type="component" value="Unassembled WGS sequence"/>
</dbReference>
<dbReference type="Gene3D" id="3.90.20.20">
    <property type="match status" value="1"/>
</dbReference>
<comment type="subcellular location">
    <subcellularLocation>
        <location evidence="3">Cytoplasm</location>
    </subcellularLocation>
</comment>
<sequence>MTEENNDQKLNKLDKCQKERDEYLNNWKRERADLLNYKKEEIKRLEKFGKFANEAVILEVINVIDDLERATKEINNNGLDQVLSKFQDLLNKYGVERIKIEGVFDPLLHEAVEGTEGDKLEEIRAGYTMHGQVIRPARVKIINRPTTND</sequence>
<dbReference type="PANTHER" id="PTHR21237:SF23">
    <property type="entry name" value="GRPE PROTEIN HOMOLOG, MITOCHONDRIAL"/>
    <property type="match status" value="1"/>
</dbReference>
<dbReference type="PRINTS" id="PR00773">
    <property type="entry name" value="GRPEPROTEIN"/>
</dbReference>
<keyword evidence="3" id="KW-0963">Cytoplasm</keyword>
<dbReference type="AlphaFoldDB" id="A0A1F8FTK2"/>
<dbReference type="PANTHER" id="PTHR21237">
    <property type="entry name" value="GRPE PROTEIN"/>
    <property type="match status" value="1"/>
</dbReference>
<gene>
    <name evidence="3" type="primary">grpE</name>
    <name evidence="5" type="ORF">A3J47_00155</name>
</gene>
<dbReference type="GO" id="GO:0005737">
    <property type="term" value="C:cytoplasm"/>
    <property type="evidence" value="ECO:0007669"/>
    <property type="project" value="UniProtKB-SubCell"/>
</dbReference>
<dbReference type="Gene3D" id="2.30.22.10">
    <property type="entry name" value="Head domain of nucleotide exchange factor GrpE"/>
    <property type="match status" value="1"/>
</dbReference>
<dbReference type="CDD" id="cd00446">
    <property type="entry name" value="GrpE"/>
    <property type="match status" value="1"/>
</dbReference>
<evidence type="ECO:0000256" key="1">
    <source>
        <dbReference type="ARBA" id="ARBA00009054"/>
    </source>
</evidence>
<comment type="similarity">
    <text evidence="1 3 4">Belongs to the GrpE family.</text>
</comment>
<dbReference type="SUPFAM" id="SSF51064">
    <property type="entry name" value="Head domain of nucleotide exchange factor GrpE"/>
    <property type="match status" value="1"/>
</dbReference>
<dbReference type="InterPro" id="IPR009012">
    <property type="entry name" value="GrpE_head"/>
</dbReference>
<comment type="subunit">
    <text evidence="3">Homodimer.</text>
</comment>
<dbReference type="HAMAP" id="MF_01151">
    <property type="entry name" value="GrpE"/>
    <property type="match status" value="1"/>
</dbReference>
<comment type="function">
    <text evidence="3">Participates actively in the response to hyperosmotic and heat shock by preventing the aggregation of stress-denatured proteins, in association with DnaK and GrpE. It is the nucleotide exchange factor for DnaK and may function as a thermosensor. Unfolded proteins bind initially to DnaJ; upon interaction with the DnaJ-bound protein, DnaK hydrolyzes its bound ATP, resulting in the formation of a stable complex. GrpE releases ADP from DnaK; ATP binding to DnaK triggers the release of the substrate protein, thus completing the reaction cycle. Several rounds of ATP-dependent interactions between DnaJ, DnaK and GrpE are required for fully efficient folding.</text>
</comment>
<dbReference type="GO" id="GO:0042803">
    <property type="term" value="F:protein homodimerization activity"/>
    <property type="evidence" value="ECO:0007669"/>
    <property type="project" value="InterPro"/>
</dbReference>
<evidence type="ECO:0000256" key="3">
    <source>
        <dbReference type="HAMAP-Rule" id="MF_01151"/>
    </source>
</evidence>
<organism evidence="5 6">
    <name type="scientific">Candidatus Yanofskybacteria bacterium RIFCSPHIGHO2_02_FULL_43_22</name>
    <dbReference type="NCBI Taxonomy" id="1802681"/>
    <lineage>
        <taxon>Bacteria</taxon>
        <taxon>Candidatus Yanofskyibacteriota</taxon>
    </lineage>
</organism>
<reference evidence="5 6" key="1">
    <citation type="journal article" date="2016" name="Nat. Commun.">
        <title>Thousands of microbial genomes shed light on interconnected biogeochemical processes in an aquifer system.</title>
        <authorList>
            <person name="Anantharaman K."/>
            <person name="Brown C.T."/>
            <person name="Hug L.A."/>
            <person name="Sharon I."/>
            <person name="Castelle C.J."/>
            <person name="Probst A.J."/>
            <person name="Thomas B.C."/>
            <person name="Singh A."/>
            <person name="Wilkins M.J."/>
            <person name="Karaoz U."/>
            <person name="Brodie E.L."/>
            <person name="Williams K.H."/>
            <person name="Hubbard S.S."/>
            <person name="Banfield J.F."/>
        </authorList>
    </citation>
    <scope>NUCLEOTIDE SEQUENCE [LARGE SCALE GENOMIC DNA]</scope>
</reference>
<evidence type="ECO:0000313" key="5">
    <source>
        <dbReference type="EMBL" id="OGN15776.1"/>
    </source>
</evidence>
<name>A0A1F8FTK2_9BACT</name>
<dbReference type="Pfam" id="PF01025">
    <property type="entry name" value="GrpE"/>
    <property type="match status" value="1"/>
</dbReference>
<dbReference type="InterPro" id="IPR013805">
    <property type="entry name" value="GrpE_CC"/>
</dbReference>
<dbReference type="EMBL" id="MGJV01000007">
    <property type="protein sequence ID" value="OGN15776.1"/>
    <property type="molecule type" value="Genomic_DNA"/>
</dbReference>
<evidence type="ECO:0000256" key="2">
    <source>
        <dbReference type="ARBA" id="ARBA00023186"/>
    </source>
</evidence>
<evidence type="ECO:0000313" key="6">
    <source>
        <dbReference type="Proteomes" id="UP000176581"/>
    </source>
</evidence>
<dbReference type="SUPFAM" id="SSF58014">
    <property type="entry name" value="Coiled-coil domain of nucleotide exchange factor GrpE"/>
    <property type="match status" value="1"/>
</dbReference>
<keyword evidence="2 3" id="KW-0143">Chaperone</keyword>
<evidence type="ECO:0000256" key="4">
    <source>
        <dbReference type="RuleBase" id="RU004478"/>
    </source>
</evidence>
<dbReference type="GO" id="GO:0006457">
    <property type="term" value="P:protein folding"/>
    <property type="evidence" value="ECO:0007669"/>
    <property type="project" value="InterPro"/>
</dbReference>
<keyword evidence="3" id="KW-0346">Stress response</keyword>
<dbReference type="GO" id="GO:0000774">
    <property type="term" value="F:adenyl-nucleotide exchange factor activity"/>
    <property type="evidence" value="ECO:0007669"/>
    <property type="project" value="InterPro"/>
</dbReference>
<dbReference type="InterPro" id="IPR000740">
    <property type="entry name" value="GrpE"/>
</dbReference>
<accession>A0A1F8FTK2</accession>
<dbReference type="GO" id="GO:0051082">
    <property type="term" value="F:unfolded protein binding"/>
    <property type="evidence" value="ECO:0007669"/>
    <property type="project" value="TreeGrafter"/>
</dbReference>
<dbReference type="GO" id="GO:0051087">
    <property type="term" value="F:protein-folding chaperone binding"/>
    <property type="evidence" value="ECO:0007669"/>
    <property type="project" value="InterPro"/>
</dbReference>
<protein>
    <recommendedName>
        <fullName evidence="3">Protein GrpE</fullName>
    </recommendedName>
    <alternativeName>
        <fullName evidence="3">HSP-70 cofactor</fullName>
    </alternativeName>
</protein>
<comment type="caution">
    <text evidence="5">The sequence shown here is derived from an EMBL/GenBank/DDBJ whole genome shotgun (WGS) entry which is preliminary data.</text>
</comment>
<proteinExistence type="inferred from homology"/>